<dbReference type="Gene3D" id="3.80.10.10">
    <property type="entry name" value="Ribonuclease Inhibitor"/>
    <property type="match status" value="1"/>
</dbReference>
<proteinExistence type="predicted"/>
<name>A0A0D0CIE8_9AGAR</name>
<organism evidence="1 2">
    <name type="scientific">Collybiopsis luxurians FD-317 M1</name>
    <dbReference type="NCBI Taxonomy" id="944289"/>
    <lineage>
        <taxon>Eukaryota</taxon>
        <taxon>Fungi</taxon>
        <taxon>Dikarya</taxon>
        <taxon>Basidiomycota</taxon>
        <taxon>Agaricomycotina</taxon>
        <taxon>Agaricomycetes</taxon>
        <taxon>Agaricomycetidae</taxon>
        <taxon>Agaricales</taxon>
        <taxon>Marasmiineae</taxon>
        <taxon>Omphalotaceae</taxon>
        <taxon>Collybiopsis</taxon>
        <taxon>Collybiopsis luxurians</taxon>
    </lineage>
</organism>
<dbReference type="HOGENOM" id="CLU_054237_0_0_1"/>
<dbReference type="SUPFAM" id="SSF52047">
    <property type="entry name" value="RNI-like"/>
    <property type="match status" value="1"/>
</dbReference>
<dbReference type="InterPro" id="IPR032675">
    <property type="entry name" value="LRR_dom_sf"/>
</dbReference>
<gene>
    <name evidence="1" type="ORF">GYMLUDRAFT_705322</name>
</gene>
<accession>A0A0D0CIE8</accession>
<evidence type="ECO:0008006" key="3">
    <source>
        <dbReference type="Google" id="ProtNLM"/>
    </source>
</evidence>
<evidence type="ECO:0000313" key="2">
    <source>
        <dbReference type="Proteomes" id="UP000053593"/>
    </source>
</evidence>
<dbReference type="AlphaFoldDB" id="A0A0D0CIE8"/>
<protein>
    <recommendedName>
        <fullName evidence="3">F-box domain-containing protein</fullName>
    </recommendedName>
</protein>
<reference evidence="1 2" key="1">
    <citation type="submission" date="2014-04" db="EMBL/GenBank/DDBJ databases">
        <title>Evolutionary Origins and Diversification of the Mycorrhizal Mutualists.</title>
        <authorList>
            <consortium name="DOE Joint Genome Institute"/>
            <consortium name="Mycorrhizal Genomics Consortium"/>
            <person name="Kohler A."/>
            <person name="Kuo A."/>
            <person name="Nagy L.G."/>
            <person name="Floudas D."/>
            <person name="Copeland A."/>
            <person name="Barry K.W."/>
            <person name="Cichocki N."/>
            <person name="Veneault-Fourrey C."/>
            <person name="LaButti K."/>
            <person name="Lindquist E.A."/>
            <person name="Lipzen A."/>
            <person name="Lundell T."/>
            <person name="Morin E."/>
            <person name="Murat C."/>
            <person name="Riley R."/>
            <person name="Ohm R."/>
            <person name="Sun H."/>
            <person name="Tunlid A."/>
            <person name="Henrissat B."/>
            <person name="Grigoriev I.V."/>
            <person name="Hibbett D.S."/>
            <person name="Martin F."/>
        </authorList>
    </citation>
    <scope>NUCLEOTIDE SEQUENCE [LARGE SCALE GENOMIC DNA]</scope>
    <source>
        <strain evidence="1 2">FD-317 M1</strain>
    </source>
</reference>
<sequence>MTSLTNVVLSNTSIAPQLLGSIRDIVSLREFSILSCDMKEMTRGQIEKYTTAFRSKLECFRFMICNSDHWISPKRDKCFGFLPLITDLEDLRTDSWNLFKAMMTSSKSPPPLRILELGDARVTWKMDIFEFLYRLPTLTSLSLDSFDPEDFLSETMSRASSDFLFLSRMTNLRHLTCPPQMVPRLKGPHNLSHLAFFTHNVRSSDDLLRLLRSVAQLDSWFRIDHYASISELQIPLIFLVQMNLAPAGIFLTELRRLAIDGSTQLNSSIAPDDEWLKKKIWESLHLFATPSVKELHFTDFPQRYSFATTRLLFGASIGHFPELARLIFMNRNGYNVECTKDSASGEWVLEIHPY</sequence>
<evidence type="ECO:0000313" key="1">
    <source>
        <dbReference type="EMBL" id="KIK58062.1"/>
    </source>
</evidence>
<dbReference type="Proteomes" id="UP000053593">
    <property type="component" value="Unassembled WGS sequence"/>
</dbReference>
<keyword evidence="2" id="KW-1185">Reference proteome</keyword>
<dbReference type="EMBL" id="KN834787">
    <property type="protein sequence ID" value="KIK58062.1"/>
    <property type="molecule type" value="Genomic_DNA"/>
</dbReference>